<keyword evidence="3" id="KW-0238">DNA-binding</keyword>
<feature type="compositionally biased region" description="Basic and acidic residues" evidence="6">
    <location>
        <begin position="69"/>
        <end position="80"/>
    </location>
</feature>
<dbReference type="InterPro" id="IPR003340">
    <property type="entry name" value="B3_DNA-bd"/>
</dbReference>
<protein>
    <recommendedName>
        <fullName evidence="9">TF-B3 domain-containing protein</fullName>
    </recommendedName>
</protein>
<dbReference type="AlphaFoldDB" id="A0A6D2I969"/>
<dbReference type="InterPro" id="IPR015300">
    <property type="entry name" value="DNA-bd_pseudobarrel_sf"/>
</dbReference>
<dbReference type="GO" id="GO:0005634">
    <property type="term" value="C:nucleus"/>
    <property type="evidence" value="ECO:0007669"/>
    <property type="project" value="UniProtKB-SubCell"/>
</dbReference>
<dbReference type="EMBL" id="CACVBM020000932">
    <property type="protein sequence ID" value="CAA7024755.1"/>
    <property type="molecule type" value="Genomic_DNA"/>
</dbReference>
<sequence>VTIAVILPSAFYLKICWDEMSKFKRVANLGCLLGVLGSFDSSKSLVKELVRVHGANPPLGPPPVSAGDLETRPEENREGSGDLDIPVAMHAMAQQIGTENGVEVKVHVIEEGNEADDYTWILVKDIDNTYFLKRGWGPFARANNYQEGDVIGLMWDQSYERFLLHKIVQY</sequence>
<evidence type="ECO:0000313" key="8">
    <source>
        <dbReference type="Proteomes" id="UP000467841"/>
    </source>
</evidence>
<evidence type="ECO:0000256" key="1">
    <source>
        <dbReference type="ARBA" id="ARBA00004123"/>
    </source>
</evidence>
<organism evidence="7 8">
    <name type="scientific">Microthlaspi erraticum</name>
    <dbReference type="NCBI Taxonomy" id="1685480"/>
    <lineage>
        <taxon>Eukaryota</taxon>
        <taxon>Viridiplantae</taxon>
        <taxon>Streptophyta</taxon>
        <taxon>Embryophyta</taxon>
        <taxon>Tracheophyta</taxon>
        <taxon>Spermatophyta</taxon>
        <taxon>Magnoliopsida</taxon>
        <taxon>eudicotyledons</taxon>
        <taxon>Gunneridae</taxon>
        <taxon>Pentapetalae</taxon>
        <taxon>rosids</taxon>
        <taxon>malvids</taxon>
        <taxon>Brassicales</taxon>
        <taxon>Brassicaceae</taxon>
        <taxon>Coluteocarpeae</taxon>
        <taxon>Microthlaspi</taxon>
    </lineage>
</organism>
<evidence type="ECO:0000256" key="3">
    <source>
        <dbReference type="ARBA" id="ARBA00023125"/>
    </source>
</evidence>
<comment type="caution">
    <text evidence="7">The sequence shown here is derived from an EMBL/GenBank/DDBJ whole genome shotgun (WGS) entry which is preliminary data.</text>
</comment>
<gene>
    <name evidence="7" type="ORF">MERR_LOCUS11990</name>
</gene>
<evidence type="ECO:0000313" key="7">
    <source>
        <dbReference type="EMBL" id="CAA7024755.1"/>
    </source>
</evidence>
<keyword evidence="8" id="KW-1185">Reference proteome</keyword>
<dbReference type="OrthoDB" id="1034632at2759"/>
<keyword evidence="4" id="KW-0804">Transcription</keyword>
<evidence type="ECO:0000256" key="4">
    <source>
        <dbReference type="ARBA" id="ARBA00023163"/>
    </source>
</evidence>
<evidence type="ECO:0000256" key="5">
    <source>
        <dbReference type="ARBA" id="ARBA00023242"/>
    </source>
</evidence>
<comment type="subcellular location">
    <subcellularLocation>
        <location evidence="1">Nucleus</location>
    </subcellularLocation>
</comment>
<dbReference type="Gene3D" id="2.40.330.10">
    <property type="entry name" value="DNA-binding pseudobarrel domain"/>
    <property type="match status" value="1"/>
</dbReference>
<evidence type="ECO:0000256" key="2">
    <source>
        <dbReference type="ARBA" id="ARBA00023015"/>
    </source>
</evidence>
<evidence type="ECO:0000256" key="6">
    <source>
        <dbReference type="SAM" id="MobiDB-lite"/>
    </source>
</evidence>
<dbReference type="GO" id="GO:0003677">
    <property type="term" value="F:DNA binding"/>
    <property type="evidence" value="ECO:0007669"/>
    <property type="project" value="UniProtKB-KW"/>
</dbReference>
<feature type="non-terminal residue" evidence="7">
    <location>
        <position position="1"/>
    </location>
</feature>
<evidence type="ECO:0008006" key="9">
    <source>
        <dbReference type="Google" id="ProtNLM"/>
    </source>
</evidence>
<name>A0A6D2I969_9BRAS</name>
<dbReference type="CDD" id="cd10017">
    <property type="entry name" value="B3_DNA"/>
    <property type="match status" value="1"/>
</dbReference>
<dbReference type="SUPFAM" id="SSF101936">
    <property type="entry name" value="DNA-binding pseudobarrel domain"/>
    <property type="match status" value="1"/>
</dbReference>
<feature type="region of interest" description="Disordered" evidence="6">
    <location>
        <begin position="56"/>
        <end position="81"/>
    </location>
</feature>
<accession>A0A6D2I969</accession>
<reference evidence="7" key="1">
    <citation type="submission" date="2020-01" db="EMBL/GenBank/DDBJ databases">
        <authorList>
            <person name="Mishra B."/>
        </authorList>
    </citation>
    <scope>NUCLEOTIDE SEQUENCE [LARGE SCALE GENOMIC DNA]</scope>
</reference>
<proteinExistence type="predicted"/>
<keyword evidence="5" id="KW-0539">Nucleus</keyword>
<keyword evidence="2" id="KW-0805">Transcription regulation</keyword>
<dbReference type="Proteomes" id="UP000467841">
    <property type="component" value="Unassembled WGS sequence"/>
</dbReference>